<keyword evidence="2" id="KW-0285">Flavoprotein</keyword>
<dbReference type="PANTHER" id="PTHR42887:SF1">
    <property type="entry name" value="BLR3961 PROTEIN"/>
    <property type="match status" value="1"/>
</dbReference>
<evidence type="ECO:0000259" key="4">
    <source>
        <dbReference type="Pfam" id="PF03486"/>
    </source>
</evidence>
<name>A0A178MUZ9_9PROT</name>
<dbReference type="RefSeq" id="WP_068499265.1">
    <property type="nucleotide sequence ID" value="NZ_LWQU01000129.1"/>
</dbReference>
<dbReference type="InterPro" id="IPR022460">
    <property type="entry name" value="Flavoprotein_PP4765"/>
</dbReference>
<protein>
    <submittedName>
        <fullName evidence="6">NAD(FAD)-utilizing dehydrogenase</fullName>
    </submittedName>
</protein>
<evidence type="ECO:0000256" key="1">
    <source>
        <dbReference type="ARBA" id="ARBA00001974"/>
    </source>
</evidence>
<dbReference type="Pfam" id="PF22780">
    <property type="entry name" value="HI0933_like_1st"/>
    <property type="match status" value="1"/>
</dbReference>
<evidence type="ECO:0000256" key="3">
    <source>
        <dbReference type="ARBA" id="ARBA00022827"/>
    </source>
</evidence>
<comment type="cofactor">
    <cofactor evidence="1">
        <name>FAD</name>
        <dbReference type="ChEBI" id="CHEBI:57692"/>
    </cofactor>
</comment>
<sequence>MSRPPAIVIGAGPAGLMAAEMMARHSLTVSVYDWMPSPGRKLMRAGIGGLNLTHSEPAADFLTRYGSAAGWLAPMLAQFGPDQLRVWAAELGIDTFVGSSGRVFPVGMKAAPLLRAWLRRLQGLGVSFQPRHRWLGWNSDGTLRFDAAPSVASAVTVLALGGASWPRLGSDGGWTDILAARGVAISPFCPSNCGFEVGWSDFFKDRFAGTPIKPAGLSFQGRSLKGEFMITRHGIEGGAIYALSAALRDAIQADGQAVLTIDLKPDWSLERLTQALDSPRGSRSLATHLDKVARLKGAQVALLREGVRELPTETARLAARIKAVPLTLTAPRPLAEAISTAGGIGLEQVDDGLMLKALPGVFVAGEMLDWEAPTGGYLLTACLAQGRWAGLAAAQFLSRF</sequence>
<dbReference type="InterPro" id="IPR057661">
    <property type="entry name" value="RsdA/BaiN/AoA(So)_Rossmann"/>
</dbReference>
<accession>A0A178MUZ9</accession>
<keyword evidence="3" id="KW-0274">FAD</keyword>
<feature type="domain" description="RsdA/BaiN/AoA(So)-like Rossmann fold-like" evidence="4">
    <location>
        <begin position="6"/>
        <end position="390"/>
    </location>
</feature>
<dbReference type="Pfam" id="PF03486">
    <property type="entry name" value="HI0933_like"/>
    <property type="match status" value="1"/>
</dbReference>
<dbReference type="SUPFAM" id="SSF160996">
    <property type="entry name" value="HI0933 insert domain-like"/>
    <property type="match status" value="1"/>
</dbReference>
<dbReference type="InterPro" id="IPR055178">
    <property type="entry name" value="RsdA/BaiN/AoA(So)-like_dom"/>
</dbReference>
<keyword evidence="7" id="KW-1185">Reference proteome</keyword>
<gene>
    <name evidence="6" type="ORF">A6A05_10815</name>
</gene>
<dbReference type="InterPro" id="IPR036188">
    <property type="entry name" value="FAD/NAD-bd_sf"/>
</dbReference>
<proteinExistence type="predicted"/>
<dbReference type="STRING" id="1437059.A6A05_10815"/>
<dbReference type="Proteomes" id="UP000078543">
    <property type="component" value="Unassembled WGS sequence"/>
</dbReference>
<dbReference type="AlphaFoldDB" id="A0A178MUZ9"/>
<dbReference type="InterPro" id="IPR004792">
    <property type="entry name" value="BaiN-like"/>
</dbReference>
<dbReference type="Gene3D" id="1.10.8.260">
    <property type="entry name" value="HI0933 insert domain-like"/>
    <property type="match status" value="1"/>
</dbReference>
<feature type="domain" description="RsdA/BaiN/AoA(So)-like insert" evidence="5">
    <location>
        <begin position="190"/>
        <end position="339"/>
    </location>
</feature>
<dbReference type="PANTHER" id="PTHR42887">
    <property type="entry name" value="OS12G0638800 PROTEIN"/>
    <property type="match status" value="1"/>
</dbReference>
<dbReference type="SUPFAM" id="SSF51905">
    <property type="entry name" value="FAD/NAD(P)-binding domain"/>
    <property type="match status" value="1"/>
</dbReference>
<evidence type="ECO:0000256" key="2">
    <source>
        <dbReference type="ARBA" id="ARBA00022630"/>
    </source>
</evidence>
<comment type="caution">
    <text evidence="6">The sequence shown here is derived from an EMBL/GenBank/DDBJ whole genome shotgun (WGS) entry which is preliminary data.</text>
</comment>
<dbReference type="EMBL" id="LWQU01000129">
    <property type="protein sequence ID" value="OAN52463.1"/>
    <property type="molecule type" value="Genomic_DNA"/>
</dbReference>
<dbReference type="Gene3D" id="3.50.50.60">
    <property type="entry name" value="FAD/NAD(P)-binding domain"/>
    <property type="match status" value="1"/>
</dbReference>
<dbReference type="OrthoDB" id="5288829at2"/>
<dbReference type="NCBIfam" id="TIGR03862">
    <property type="entry name" value="flavo_PP4765"/>
    <property type="match status" value="1"/>
</dbReference>
<evidence type="ECO:0000313" key="6">
    <source>
        <dbReference type="EMBL" id="OAN52463.1"/>
    </source>
</evidence>
<reference evidence="6 7" key="1">
    <citation type="submission" date="2016-04" db="EMBL/GenBank/DDBJ databases">
        <title>Draft genome sequence of freshwater magnetotactic bacteria Magnetospirillum marisnigri SP-1 and Magnetospirillum moscoviense BB-1.</title>
        <authorList>
            <person name="Koziaeva V."/>
            <person name="Dziuba M.V."/>
            <person name="Ivanov T.M."/>
            <person name="Kuznetsov B."/>
            <person name="Grouzdev D.S."/>
        </authorList>
    </citation>
    <scope>NUCLEOTIDE SEQUENCE [LARGE SCALE GENOMIC DNA]</scope>
    <source>
        <strain evidence="6 7">BB-1</strain>
    </source>
</reference>
<organism evidence="6 7">
    <name type="scientific">Magnetospirillum moscoviense</name>
    <dbReference type="NCBI Taxonomy" id="1437059"/>
    <lineage>
        <taxon>Bacteria</taxon>
        <taxon>Pseudomonadati</taxon>
        <taxon>Pseudomonadota</taxon>
        <taxon>Alphaproteobacteria</taxon>
        <taxon>Rhodospirillales</taxon>
        <taxon>Rhodospirillaceae</taxon>
        <taxon>Magnetospirillum</taxon>
    </lineage>
</organism>
<evidence type="ECO:0000259" key="5">
    <source>
        <dbReference type="Pfam" id="PF22780"/>
    </source>
</evidence>
<dbReference type="NCBIfam" id="TIGR00275">
    <property type="entry name" value="aminoacetone oxidase family FAD-binding enzyme"/>
    <property type="match status" value="1"/>
</dbReference>
<dbReference type="Gene3D" id="2.40.30.10">
    <property type="entry name" value="Translation factors"/>
    <property type="match status" value="1"/>
</dbReference>
<evidence type="ECO:0000313" key="7">
    <source>
        <dbReference type="Proteomes" id="UP000078543"/>
    </source>
</evidence>
<dbReference type="InterPro" id="IPR023166">
    <property type="entry name" value="BaiN-like_dom_sf"/>
</dbReference>